<comment type="caution">
    <text evidence="2">The sequence shown here is derived from an EMBL/GenBank/DDBJ whole genome shotgun (WGS) entry which is preliminary data.</text>
</comment>
<organism evidence="2 3">
    <name type="scientific">Oceanobacillus kimchii</name>
    <dbReference type="NCBI Taxonomy" id="746691"/>
    <lineage>
        <taxon>Bacteria</taxon>
        <taxon>Bacillati</taxon>
        <taxon>Bacillota</taxon>
        <taxon>Bacilli</taxon>
        <taxon>Bacillales</taxon>
        <taxon>Bacillaceae</taxon>
        <taxon>Oceanobacillus</taxon>
    </lineage>
</organism>
<reference evidence="2 3" key="1">
    <citation type="submission" date="2023-02" db="EMBL/GenBank/DDBJ databases">
        <title>Oceanobacillus kimchii IFOP_LL358 isolated form Alexandrium catenella lab strain.</title>
        <authorList>
            <person name="Gajardo G."/>
            <person name="Ueki S."/>
            <person name="Maruyama F."/>
        </authorList>
    </citation>
    <scope>NUCLEOTIDE SEQUENCE [LARGE SCALE GENOMIC DNA]</scope>
    <source>
        <strain evidence="2 3">IFOP_LL358</strain>
    </source>
</reference>
<proteinExistence type="predicted"/>
<evidence type="ECO:0000256" key="1">
    <source>
        <dbReference type="SAM" id="MobiDB-lite"/>
    </source>
</evidence>
<evidence type="ECO:0000313" key="2">
    <source>
        <dbReference type="EMBL" id="GLO66630.1"/>
    </source>
</evidence>
<keyword evidence="3" id="KW-1185">Reference proteome</keyword>
<feature type="region of interest" description="Disordered" evidence="1">
    <location>
        <begin position="31"/>
        <end position="54"/>
    </location>
</feature>
<dbReference type="EMBL" id="BSKO01000001">
    <property type="protein sequence ID" value="GLO66630.1"/>
    <property type="molecule type" value="Genomic_DNA"/>
</dbReference>
<feature type="compositionally biased region" description="Low complexity" evidence="1">
    <location>
        <begin position="31"/>
        <end position="52"/>
    </location>
</feature>
<accession>A0ABQ5TKT1</accession>
<protein>
    <submittedName>
        <fullName evidence="2">Uncharacterized protein</fullName>
    </submittedName>
</protein>
<dbReference type="Proteomes" id="UP001275436">
    <property type="component" value="Unassembled WGS sequence"/>
</dbReference>
<sequence length="100" mass="11196">MRGLIILLIMVIFFLSGFVFGIQKDEQASTVETTETTPAVEETTETVSSQPSMEQEANVYEIEEGQYSLTNKTASVLEATVKKVFDIIVGIMYEISKIFF</sequence>
<dbReference type="RefSeq" id="WP_069685235.1">
    <property type="nucleotide sequence ID" value="NZ_BSKO01000001.1"/>
</dbReference>
<gene>
    <name evidence="2" type="ORF">MACH08_24140</name>
</gene>
<evidence type="ECO:0000313" key="3">
    <source>
        <dbReference type="Proteomes" id="UP001275436"/>
    </source>
</evidence>
<name>A0ABQ5TKT1_9BACI</name>